<name>A0A212RFL9_RHOAC</name>
<protein>
    <submittedName>
        <fullName evidence="4">Malonyl-CoA O-methyltransferase</fullName>
    </submittedName>
</protein>
<keyword evidence="1 4" id="KW-0489">Methyltransferase</keyword>
<sequence length="245" mass="25716">MAGEQKIVAAFDAAAESYDAWTEVQSAVARALVARAAADFARAPKTVLDIGAGTGHVTGFARANWSQAHIAALDAAPHMLARLKAKFPDVETIQADAAAYSGAARYDLILSSMALHWLADPVAALARWRGLLAPGGELHVAVPVQGSLQEWRSFLHKAGLEDSLWPFPASFPGAELAAFPARFDSALAFARSLKKSGAHTGAPGGRPLPAPALRKALAAHSGPFDVTFQVAFIRLEAASPRPPAR</sequence>
<evidence type="ECO:0000259" key="3">
    <source>
        <dbReference type="Pfam" id="PF13649"/>
    </source>
</evidence>
<feature type="domain" description="Methyltransferase" evidence="3">
    <location>
        <begin position="47"/>
        <end position="136"/>
    </location>
</feature>
<dbReference type="EMBL" id="FYDG01000004">
    <property type="protein sequence ID" value="SNB70980.1"/>
    <property type="molecule type" value="Genomic_DNA"/>
</dbReference>
<dbReference type="GO" id="GO:0008168">
    <property type="term" value="F:methyltransferase activity"/>
    <property type="evidence" value="ECO:0007669"/>
    <property type="project" value="UniProtKB-KW"/>
</dbReference>
<dbReference type="PANTHER" id="PTHR43861:SF1">
    <property type="entry name" value="TRANS-ACONITATE 2-METHYLTRANSFERASE"/>
    <property type="match status" value="1"/>
</dbReference>
<dbReference type="PANTHER" id="PTHR43861">
    <property type="entry name" value="TRANS-ACONITATE 2-METHYLTRANSFERASE-RELATED"/>
    <property type="match status" value="1"/>
</dbReference>
<evidence type="ECO:0000313" key="4">
    <source>
        <dbReference type="EMBL" id="SNB70980.1"/>
    </source>
</evidence>
<dbReference type="InterPro" id="IPR029063">
    <property type="entry name" value="SAM-dependent_MTases_sf"/>
</dbReference>
<keyword evidence="5" id="KW-1185">Reference proteome</keyword>
<reference evidence="5" key="1">
    <citation type="submission" date="2017-06" db="EMBL/GenBank/DDBJ databases">
        <authorList>
            <person name="Varghese N."/>
            <person name="Submissions S."/>
        </authorList>
    </citation>
    <scope>NUCLEOTIDE SEQUENCE [LARGE SCALE GENOMIC DNA]</scope>
    <source>
        <strain evidence="5">DSM 137</strain>
    </source>
</reference>
<proteinExistence type="predicted"/>
<organism evidence="4 5">
    <name type="scientific">Rhodoblastus acidophilus</name>
    <name type="common">Rhodopseudomonas acidophila</name>
    <dbReference type="NCBI Taxonomy" id="1074"/>
    <lineage>
        <taxon>Bacteria</taxon>
        <taxon>Pseudomonadati</taxon>
        <taxon>Pseudomonadota</taxon>
        <taxon>Alphaproteobacteria</taxon>
        <taxon>Hyphomicrobiales</taxon>
        <taxon>Rhodoblastaceae</taxon>
        <taxon>Rhodoblastus</taxon>
    </lineage>
</organism>
<gene>
    <name evidence="4" type="ORF">SAMN06265338_10463</name>
</gene>
<dbReference type="InterPro" id="IPR041698">
    <property type="entry name" value="Methyltransf_25"/>
</dbReference>
<dbReference type="SUPFAM" id="SSF53335">
    <property type="entry name" value="S-adenosyl-L-methionine-dependent methyltransferases"/>
    <property type="match status" value="1"/>
</dbReference>
<dbReference type="Gene3D" id="3.40.50.150">
    <property type="entry name" value="Vaccinia Virus protein VP39"/>
    <property type="match status" value="1"/>
</dbReference>
<evidence type="ECO:0000313" key="5">
    <source>
        <dbReference type="Proteomes" id="UP000198418"/>
    </source>
</evidence>
<evidence type="ECO:0000256" key="1">
    <source>
        <dbReference type="ARBA" id="ARBA00022603"/>
    </source>
</evidence>
<dbReference type="OrthoDB" id="9802097at2"/>
<dbReference type="AlphaFoldDB" id="A0A212RFL9"/>
<keyword evidence="2 4" id="KW-0808">Transferase</keyword>
<dbReference type="CDD" id="cd02440">
    <property type="entry name" value="AdoMet_MTases"/>
    <property type="match status" value="1"/>
</dbReference>
<evidence type="ECO:0000256" key="2">
    <source>
        <dbReference type="ARBA" id="ARBA00022679"/>
    </source>
</evidence>
<dbReference type="Pfam" id="PF13649">
    <property type="entry name" value="Methyltransf_25"/>
    <property type="match status" value="1"/>
</dbReference>
<dbReference type="GO" id="GO:0032259">
    <property type="term" value="P:methylation"/>
    <property type="evidence" value="ECO:0007669"/>
    <property type="project" value="UniProtKB-KW"/>
</dbReference>
<accession>A0A212RFL9</accession>
<dbReference type="RefSeq" id="WP_158255173.1">
    <property type="nucleotide sequence ID" value="NZ_FYDG01000004.1"/>
</dbReference>
<dbReference type="Proteomes" id="UP000198418">
    <property type="component" value="Unassembled WGS sequence"/>
</dbReference>